<reference evidence="1 2" key="1">
    <citation type="submission" date="2016-12" db="EMBL/GenBank/DDBJ databases">
        <authorList>
            <person name="Song W.-J."/>
            <person name="Kurnit D.M."/>
        </authorList>
    </citation>
    <scope>NUCLEOTIDE SEQUENCE [LARGE SCALE GENOMIC DNA]</scope>
    <source>
        <strain evidence="1 2">DSM 18488</strain>
    </source>
</reference>
<name>A0A1M7Y8U9_9BACT</name>
<keyword evidence="2" id="KW-1185">Reference proteome</keyword>
<dbReference type="InterPro" id="IPR040730">
    <property type="entry name" value="Hexapep_loop"/>
</dbReference>
<dbReference type="InterPro" id="IPR011004">
    <property type="entry name" value="Trimer_LpxA-like_sf"/>
</dbReference>
<evidence type="ECO:0000313" key="2">
    <source>
        <dbReference type="Proteomes" id="UP000184603"/>
    </source>
</evidence>
<proteinExistence type="predicted"/>
<dbReference type="AlphaFoldDB" id="A0A1M7Y8U9"/>
<dbReference type="Pfam" id="PF18776">
    <property type="entry name" value="Hexapep_loop"/>
    <property type="match status" value="1"/>
</dbReference>
<dbReference type="OrthoDB" id="5441734at2"/>
<dbReference type="STRING" id="1121416.SAMN02745220_02665"/>
<dbReference type="GO" id="GO:0016740">
    <property type="term" value="F:transferase activity"/>
    <property type="evidence" value="ECO:0007669"/>
    <property type="project" value="UniProtKB-KW"/>
</dbReference>
<dbReference type="Gene3D" id="2.160.10.10">
    <property type="entry name" value="Hexapeptide repeat proteins"/>
    <property type="match status" value="2"/>
</dbReference>
<sequence>MKELKKLYDRIVQQVNINLRELDFDVRPFVENLIDPEKMTKFYAFYGITPDHPLDLEFSHSGLAGSYFLGKCKVTNSLLYKSDIRGDELKREGSTFTFQNFSIPLTTDEVIDIRDSALIKTLVHNYSHDPETAERFFIRSTLAMQFANIHGSPMDGCFLGPFATVDLTTAHDSVIGRYSYIQAGEVHHLRIKPGTIWVNSPNNFNFYYRYKPEALQPYVHMEDGQPSGLLFDFIEEHQGAFQRVFNMVNLDVIDTIPASASLDRYAVILPKTTIAENVLVSQRAYLQNSALGKGANAQENCYIINSTLAGFDVTAHGAKLIEADLEENVFVGFNSFVRGTAESRVCIGQRCIIMPHTIIDIDEPLEIPPGHLVWGLIKNARDLQENSVSLTELTKIEKSFTRGRMHFEGNGAQFVKAFQDRIQHILEVNGAFYDEEHNNAGHAQKNQNLSLNTIQPFRFGEMEGLYPNMIIKL</sequence>
<protein>
    <submittedName>
        <fullName evidence="1">Carbonic anhydrase or acetyltransferase, isoleucine patch superfamily</fullName>
    </submittedName>
</protein>
<keyword evidence="1" id="KW-0808">Transferase</keyword>
<gene>
    <name evidence="1" type="ORF">SAMN02745220_02665</name>
</gene>
<dbReference type="RefSeq" id="WP_073613950.1">
    <property type="nucleotide sequence ID" value="NZ_FRFE01000012.1"/>
</dbReference>
<dbReference type="Proteomes" id="UP000184603">
    <property type="component" value="Unassembled WGS sequence"/>
</dbReference>
<organism evidence="1 2">
    <name type="scientific">Desulfopila aestuarii DSM 18488</name>
    <dbReference type="NCBI Taxonomy" id="1121416"/>
    <lineage>
        <taxon>Bacteria</taxon>
        <taxon>Pseudomonadati</taxon>
        <taxon>Thermodesulfobacteriota</taxon>
        <taxon>Desulfobulbia</taxon>
        <taxon>Desulfobulbales</taxon>
        <taxon>Desulfocapsaceae</taxon>
        <taxon>Desulfopila</taxon>
    </lineage>
</organism>
<dbReference type="EMBL" id="FRFE01000012">
    <property type="protein sequence ID" value="SHO49063.1"/>
    <property type="molecule type" value="Genomic_DNA"/>
</dbReference>
<dbReference type="SUPFAM" id="SSF51161">
    <property type="entry name" value="Trimeric LpxA-like enzymes"/>
    <property type="match status" value="1"/>
</dbReference>
<evidence type="ECO:0000313" key="1">
    <source>
        <dbReference type="EMBL" id="SHO49063.1"/>
    </source>
</evidence>
<accession>A0A1M7Y8U9</accession>